<feature type="domain" description="SPOR" evidence="4">
    <location>
        <begin position="382"/>
        <end position="461"/>
    </location>
</feature>
<keyword evidence="6" id="KW-1185">Reference proteome</keyword>
<feature type="compositionally biased region" description="Low complexity" evidence="2">
    <location>
        <begin position="1"/>
        <end position="13"/>
    </location>
</feature>
<feature type="region of interest" description="Disordered" evidence="2">
    <location>
        <begin position="1"/>
        <end position="78"/>
    </location>
</feature>
<feature type="coiled-coil region" evidence="1">
    <location>
        <begin position="162"/>
        <end position="274"/>
    </location>
</feature>
<name>A0A5R9GLR7_9PROT</name>
<keyword evidence="3" id="KW-0472">Membrane</keyword>
<feature type="compositionally biased region" description="Polar residues" evidence="2">
    <location>
        <begin position="291"/>
        <end position="303"/>
    </location>
</feature>
<feature type="transmembrane region" description="Helical" evidence="3">
    <location>
        <begin position="86"/>
        <end position="106"/>
    </location>
</feature>
<proteinExistence type="predicted"/>
<dbReference type="Proteomes" id="UP000306585">
    <property type="component" value="Unassembled WGS sequence"/>
</dbReference>
<accession>A0A5R9GLR7</accession>
<dbReference type="Pfam" id="PF05036">
    <property type="entry name" value="SPOR"/>
    <property type="match status" value="1"/>
</dbReference>
<dbReference type="AlphaFoldDB" id="A0A5R9GLR7"/>
<dbReference type="InterPro" id="IPR036680">
    <property type="entry name" value="SPOR-like_sf"/>
</dbReference>
<dbReference type="PROSITE" id="PS51724">
    <property type="entry name" value="SPOR"/>
    <property type="match status" value="1"/>
</dbReference>
<evidence type="ECO:0000313" key="6">
    <source>
        <dbReference type="Proteomes" id="UP000306585"/>
    </source>
</evidence>
<feature type="compositionally biased region" description="Polar residues" evidence="2">
    <location>
        <begin position="38"/>
        <end position="49"/>
    </location>
</feature>
<protein>
    <submittedName>
        <fullName evidence="5">SPOR domain-containing protein</fullName>
    </submittedName>
</protein>
<keyword evidence="1" id="KW-0175">Coiled coil</keyword>
<evidence type="ECO:0000256" key="2">
    <source>
        <dbReference type="SAM" id="MobiDB-lite"/>
    </source>
</evidence>
<dbReference type="SUPFAM" id="SSF110997">
    <property type="entry name" value="Sporulation related repeat"/>
    <property type="match status" value="1"/>
</dbReference>
<keyword evidence="3" id="KW-0812">Transmembrane</keyword>
<evidence type="ECO:0000256" key="3">
    <source>
        <dbReference type="SAM" id="Phobius"/>
    </source>
</evidence>
<feature type="region of interest" description="Disordered" evidence="2">
    <location>
        <begin position="278"/>
        <end position="314"/>
    </location>
</feature>
<dbReference type="InterPro" id="IPR007730">
    <property type="entry name" value="SPOR-like_dom"/>
</dbReference>
<dbReference type="EMBL" id="VBRY01000012">
    <property type="protein sequence ID" value="TLS65959.1"/>
    <property type="molecule type" value="Genomic_DNA"/>
</dbReference>
<sequence length="462" mass="48719">MSNSSAPSDAAAPFTGHDETPIEQRTASRSSERRRAGLTSNIAQPQSDADWSEYSFDDESQTPHEHLDTMEETYTDPPVRNRGNGLIIAATALSLIAAISGTIYWATSGPATPSPTDPAARAAAKEKLLADARASLAQQGTITPATTVPAVSTALETPPPAAASTAEQLQLAQAQLAEEKQRLAQAKSASEQQRLAAEKAAAEKARAAAAAQQLAAEKARAEAEQQRLIAEKAAAEKARAAAAAQQLAAEKARAEAEQQRLIAAKAAAEKARAMAAAQKTTTEKTTTRAASGQQVTVAATQRPHTQKRVTRSGPTAIRTHRQQQEIIINDDIFAADEPVQAVPPATPTPAAPTIIAAAPAAAEPAKSTINVSNMKQAPAARPHTTTGWAIILSSTSSAKSARQYIARMKALGVETEATSDIDHGRVYHRIRMTGFTTRQQAEQQLQSITRKLGIQGAKIEKI</sequence>
<comment type="caution">
    <text evidence="5">The sequence shown here is derived from an EMBL/GenBank/DDBJ whole genome shotgun (WGS) entry which is preliminary data.</text>
</comment>
<evidence type="ECO:0000256" key="1">
    <source>
        <dbReference type="SAM" id="Coils"/>
    </source>
</evidence>
<evidence type="ECO:0000259" key="4">
    <source>
        <dbReference type="PROSITE" id="PS51724"/>
    </source>
</evidence>
<keyword evidence="3" id="KW-1133">Transmembrane helix</keyword>
<reference evidence="5 6" key="1">
    <citation type="journal article" date="2019" name="Appl. Environ. Microbiol.">
        <title>Environmental Evidence and Genomic Insight of Iron-oxidizing Bacteria Preference Towards More Corrosion Resistant Stainless Steel at Higher Salinities.</title>
        <authorList>
            <person name="Garrison C.E."/>
            <person name="Price K.A."/>
            <person name="Field E.K."/>
        </authorList>
    </citation>
    <scope>NUCLEOTIDE SEQUENCE [LARGE SCALE GENOMIC DNA]</scope>
    <source>
        <strain evidence="5 6">P3</strain>
    </source>
</reference>
<dbReference type="Gene3D" id="3.30.70.1070">
    <property type="entry name" value="Sporulation related repeat"/>
    <property type="match status" value="1"/>
</dbReference>
<evidence type="ECO:0000313" key="5">
    <source>
        <dbReference type="EMBL" id="TLS65959.1"/>
    </source>
</evidence>
<dbReference type="GO" id="GO:0042834">
    <property type="term" value="F:peptidoglycan binding"/>
    <property type="evidence" value="ECO:0007669"/>
    <property type="project" value="InterPro"/>
</dbReference>
<gene>
    <name evidence="5" type="ORF">FEF65_11600</name>
</gene>
<organism evidence="5 6">
    <name type="scientific">Mariprofundus erugo</name>
    <dbReference type="NCBI Taxonomy" id="2528639"/>
    <lineage>
        <taxon>Bacteria</taxon>
        <taxon>Pseudomonadati</taxon>
        <taxon>Pseudomonadota</taxon>
        <taxon>Candidatius Mariprofundia</taxon>
        <taxon>Mariprofundales</taxon>
        <taxon>Mariprofundaceae</taxon>
        <taxon>Mariprofundus</taxon>
    </lineage>
</organism>